<dbReference type="Gene3D" id="3.30.700.10">
    <property type="entry name" value="Glycoprotein, Type 4 Pilin"/>
    <property type="match status" value="1"/>
</dbReference>
<dbReference type="SUPFAM" id="SSF54523">
    <property type="entry name" value="Pili subunits"/>
    <property type="match status" value="1"/>
</dbReference>
<comment type="caution">
    <text evidence="2">The sequence shown here is derived from an EMBL/GenBank/DDBJ whole genome shotgun (WGS) entry which is preliminary data.</text>
</comment>
<accession>A0ABU8VYR4</accession>
<keyword evidence="1" id="KW-0812">Transmembrane</keyword>
<dbReference type="Proteomes" id="UP001363010">
    <property type="component" value="Unassembled WGS sequence"/>
</dbReference>
<feature type="transmembrane region" description="Helical" evidence="1">
    <location>
        <begin position="21"/>
        <end position="39"/>
    </location>
</feature>
<sequence>MTRPRIAPGTRQRLGFTLIEVMFVVAVIGVLAAISLPTYQQYIRRGNRAEARTGLLQAAHWLERVATARGSYLKTSEVDTSFPAALRNVPSRTYALSLEGTDESGAGYTLKAIPQNGQAGDECGEFTLTQTGVRALSSPSAAAELTAECWNR</sequence>
<name>A0ABU8VYR4_9BURK</name>
<proteinExistence type="predicted"/>
<dbReference type="EMBL" id="JBBKZV010000004">
    <property type="protein sequence ID" value="MEJ8822364.1"/>
    <property type="molecule type" value="Genomic_DNA"/>
</dbReference>
<organism evidence="2 3">
    <name type="scientific">Variovorax humicola</name>
    <dbReference type="NCBI Taxonomy" id="1769758"/>
    <lineage>
        <taxon>Bacteria</taxon>
        <taxon>Pseudomonadati</taxon>
        <taxon>Pseudomonadota</taxon>
        <taxon>Betaproteobacteria</taxon>
        <taxon>Burkholderiales</taxon>
        <taxon>Comamonadaceae</taxon>
        <taxon>Variovorax</taxon>
    </lineage>
</organism>
<dbReference type="Pfam" id="PF16732">
    <property type="entry name" value="ComP_DUS"/>
    <property type="match status" value="1"/>
</dbReference>
<protein>
    <submittedName>
        <fullName evidence="2">Type IV pilin protein</fullName>
    </submittedName>
</protein>
<dbReference type="NCBIfam" id="TIGR02532">
    <property type="entry name" value="IV_pilin_GFxxxE"/>
    <property type="match status" value="1"/>
</dbReference>
<gene>
    <name evidence="2" type="ORF">WKW80_09970</name>
</gene>
<keyword evidence="1" id="KW-0472">Membrane</keyword>
<dbReference type="Pfam" id="PF07963">
    <property type="entry name" value="N_methyl"/>
    <property type="match status" value="1"/>
</dbReference>
<keyword evidence="1" id="KW-1133">Transmembrane helix</keyword>
<evidence type="ECO:0000256" key="1">
    <source>
        <dbReference type="SAM" id="Phobius"/>
    </source>
</evidence>
<dbReference type="InterPro" id="IPR012902">
    <property type="entry name" value="N_methyl_site"/>
</dbReference>
<dbReference type="InterPro" id="IPR031982">
    <property type="entry name" value="PilE-like"/>
</dbReference>
<keyword evidence="3" id="KW-1185">Reference proteome</keyword>
<evidence type="ECO:0000313" key="3">
    <source>
        <dbReference type="Proteomes" id="UP001363010"/>
    </source>
</evidence>
<dbReference type="RefSeq" id="WP_340363409.1">
    <property type="nucleotide sequence ID" value="NZ_JBBKZV010000004.1"/>
</dbReference>
<evidence type="ECO:0000313" key="2">
    <source>
        <dbReference type="EMBL" id="MEJ8822364.1"/>
    </source>
</evidence>
<reference evidence="2 3" key="1">
    <citation type="submission" date="2024-03" db="EMBL/GenBank/DDBJ databases">
        <title>Novel species of the genus Variovorax.</title>
        <authorList>
            <person name="Liu Q."/>
            <person name="Xin Y.-H."/>
        </authorList>
    </citation>
    <scope>NUCLEOTIDE SEQUENCE [LARGE SCALE GENOMIC DNA]</scope>
    <source>
        <strain evidence="2 3">KACC 18501</strain>
    </source>
</reference>
<dbReference type="InterPro" id="IPR045584">
    <property type="entry name" value="Pilin-like"/>
</dbReference>